<accession>A0A917L3I4</accession>
<dbReference type="InterPro" id="IPR029045">
    <property type="entry name" value="ClpP/crotonase-like_dom_sf"/>
</dbReference>
<protein>
    <submittedName>
        <fullName evidence="1">Enoyl-CoA hydratase</fullName>
    </submittedName>
</protein>
<comment type="caution">
    <text evidence="1">The sequence shown here is derived from an EMBL/GenBank/DDBJ whole genome shotgun (WGS) entry which is preliminary data.</text>
</comment>
<dbReference type="PANTHER" id="PTHR43459">
    <property type="entry name" value="ENOYL-COA HYDRATASE"/>
    <property type="match status" value="1"/>
</dbReference>
<dbReference type="GO" id="GO:0003824">
    <property type="term" value="F:catalytic activity"/>
    <property type="evidence" value="ECO:0007669"/>
    <property type="project" value="UniProtKB-ARBA"/>
</dbReference>
<gene>
    <name evidence="1" type="primary">paaG</name>
    <name evidence="1" type="ORF">GCM10010121_060300</name>
</gene>
<name>A0A917L3I4_9ACTN</name>
<dbReference type="CDD" id="cd06558">
    <property type="entry name" value="crotonase-like"/>
    <property type="match status" value="1"/>
</dbReference>
<dbReference type="PANTHER" id="PTHR43459:SF1">
    <property type="entry name" value="EG:BACN32G11.4 PROTEIN"/>
    <property type="match status" value="1"/>
</dbReference>
<sequence>MPIHQKLSADGVLELVIDAPPVNALGIEDLAKLAAVVESVDDRPDVRVVILRGEGRGFIGGGDVKEVQRLPGFEGILGQVTGSTALTVGLHDCAVPVIAAVHRYCIGLGVLVAGASDIVVADEACTFVLAEVDNGATGGAVQAMGLMPDKRLRQAMLTCEPVLGRELASYGTVVAVPDEGSVPKEARRLAGVIAAKRPSVVRAAKKAINGSARRDIGPLYRQETALTLELNMRGDATEARETFVSGERRGYLSRDTSS</sequence>
<keyword evidence="2" id="KW-1185">Reference proteome</keyword>
<dbReference type="SUPFAM" id="SSF52096">
    <property type="entry name" value="ClpP/crotonase"/>
    <property type="match status" value="1"/>
</dbReference>
<proteinExistence type="predicted"/>
<reference evidence="1" key="2">
    <citation type="submission" date="2020-09" db="EMBL/GenBank/DDBJ databases">
        <authorList>
            <person name="Sun Q."/>
            <person name="Ohkuma M."/>
        </authorList>
    </citation>
    <scope>NUCLEOTIDE SEQUENCE</scope>
    <source>
        <strain evidence="1">JCM 3086</strain>
    </source>
</reference>
<dbReference type="Proteomes" id="UP000657574">
    <property type="component" value="Unassembled WGS sequence"/>
</dbReference>
<dbReference type="EMBL" id="BMQA01000025">
    <property type="protein sequence ID" value="GGJ41201.1"/>
    <property type="molecule type" value="Genomic_DNA"/>
</dbReference>
<evidence type="ECO:0000313" key="2">
    <source>
        <dbReference type="Proteomes" id="UP000657574"/>
    </source>
</evidence>
<reference evidence="1" key="1">
    <citation type="journal article" date="2014" name="Int. J. Syst. Evol. Microbiol.">
        <title>Complete genome sequence of Corynebacterium casei LMG S-19264T (=DSM 44701T), isolated from a smear-ripened cheese.</title>
        <authorList>
            <consortium name="US DOE Joint Genome Institute (JGI-PGF)"/>
            <person name="Walter F."/>
            <person name="Albersmeier A."/>
            <person name="Kalinowski J."/>
            <person name="Ruckert C."/>
        </authorList>
    </citation>
    <scope>NUCLEOTIDE SEQUENCE</scope>
    <source>
        <strain evidence="1">JCM 3086</strain>
    </source>
</reference>
<evidence type="ECO:0000313" key="1">
    <source>
        <dbReference type="EMBL" id="GGJ41201.1"/>
    </source>
</evidence>
<dbReference type="AlphaFoldDB" id="A0A917L3I4"/>
<dbReference type="Gene3D" id="3.90.226.10">
    <property type="entry name" value="2-enoyl-CoA Hydratase, Chain A, domain 1"/>
    <property type="match status" value="1"/>
</dbReference>
<dbReference type="RefSeq" id="WP_229841005.1">
    <property type="nucleotide sequence ID" value="NZ_BMQA01000025.1"/>
</dbReference>
<organism evidence="1 2">
    <name type="scientific">Streptomyces brasiliensis</name>
    <dbReference type="NCBI Taxonomy" id="1954"/>
    <lineage>
        <taxon>Bacteria</taxon>
        <taxon>Bacillati</taxon>
        <taxon>Actinomycetota</taxon>
        <taxon>Actinomycetes</taxon>
        <taxon>Kitasatosporales</taxon>
        <taxon>Streptomycetaceae</taxon>
        <taxon>Streptomyces</taxon>
    </lineage>
</organism>
<dbReference type="Pfam" id="PF00378">
    <property type="entry name" value="ECH_1"/>
    <property type="match status" value="1"/>
</dbReference>
<dbReference type="InterPro" id="IPR001753">
    <property type="entry name" value="Enoyl-CoA_hydra/iso"/>
</dbReference>